<dbReference type="EMBL" id="LNQN01000001">
    <property type="protein sequence ID" value="KSU84452.1"/>
    <property type="molecule type" value="Genomic_DNA"/>
</dbReference>
<name>A0A0V8JBY5_9BACL</name>
<dbReference type="InterPro" id="IPR027417">
    <property type="entry name" value="P-loop_NTPase"/>
</dbReference>
<dbReference type="GO" id="GO:0004849">
    <property type="term" value="F:uridine kinase activity"/>
    <property type="evidence" value="ECO:0007669"/>
    <property type="project" value="UniProtKB-EC"/>
</dbReference>
<gene>
    <name evidence="2" type="ORF">AS030_02555</name>
</gene>
<dbReference type="EC" id="2.7.1.48" evidence="2"/>
<dbReference type="Gene3D" id="3.40.50.300">
    <property type="entry name" value="P-loop containing nucleotide triphosphate hydrolases"/>
    <property type="match status" value="1"/>
</dbReference>
<dbReference type="RefSeq" id="WP_061968036.1">
    <property type="nucleotide sequence ID" value="NZ_FMAV01000001.1"/>
</dbReference>
<protein>
    <submittedName>
        <fullName evidence="2">Uridine kinase</fullName>
        <ecNumber evidence="2">2.7.1.48</ecNumber>
    </submittedName>
</protein>
<dbReference type="SUPFAM" id="SSF52540">
    <property type="entry name" value="P-loop containing nucleoside triphosphate hydrolases"/>
    <property type="match status" value="1"/>
</dbReference>
<dbReference type="NCBIfam" id="NF005807">
    <property type="entry name" value="PRK07667.1"/>
    <property type="match status" value="1"/>
</dbReference>
<evidence type="ECO:0000259" key="1">
    <source>
        <dbReference type="Pfam" id="PF00485"/>
    </source>
</evidence>
<proteinExistence type="predicted"/>
<keyword evidence="2" id="KW-0418">Kinase</keyword>
<reference evidence="2 3" key="1">
    <citation type="journal article" date="2014" name="Antonie Van Leeuwenhoek">
        <title>Fictibacillus enclensis sp. nov., isolated from marine sediment.</title>
        <authorList>
            <person name="Dastager S.G."/>
            <person name="Mawlankar R."/>
            <person name="Srinivasan K."/>
            <person name="Tang S.K."/>
            <person name="Lee J.C."/>
            <person name="Ramana V.V."/>
            <person name="Shouche Y.S."/>
        </authorList>
    </citation>
    <scope>NUCLEOTIDE SEQUENCE [LARGE SCALE GENOMIC DNA]</scope>
    <source>
        <strain evidence="2 3">NIO-1003</strain>
    </source>
</reference>
<dbReference type="InterPro" id="IPR006083">
    <property type="entry name" value="PRK/URK"/>
</dbReference>
<dbReference type="Proteomes" id="UP000054099">
    <property type="component" value="Unassembled WGS sequence"/>
</dbReference>
<keyword evidence="2" id="KW-0808">Transferase</keyword>
<evidence type="ECO:0000313" key="3">
    <source>
        <dbReference type="Proteomes" id="UP000054099"/>
    </source>
</evidence>
<accession>A0A0V8JBY5</accession>
<organism evidence="2 3">
    <name type="scientific">Fictibacillus enclensis</name>
    <dbReference type="NCBI Taxonomy" id="1017270"/>
    <lineage>
        <taxon>Bacteria</taxon>
        <taxon>Bacillati</taxon>
        <taxon>Bacillota</taxon>
        <taxon>Bacilli</taxon>
        <taxon>Bacillales</taxon>
        <taxon>Fictibacillaceae</taxon>
        <taxon>Fictibacillus</taxon>
    </lineage>
</organism>
<dbReference type="OrthoDB" id="1420794at2"/>
<dbReference type="Pfam" id="PF00485">
    <property type="entry name" value="PRK"/>
    <property type="match status" value="1"/>
</dbReference>
<evidence type="ECO:0000313" key="2">
    <source>
        <dbReference type="EMBL" id="KSU84452.1"/>
    </source>
</evidence>
<feature type="domain" description="Phosphoribulokinase/uridine kinase" evidence="1">
    <location>
        <begin position="22"/>
        <end position="158"/>
    </location>
</feature>
<dbReference type="AlphaFoldDB" id="A0A0V8JBY5"/>
<sequence length="198" mass="23696">MNAYLQGLIAHIPPLDKGQRFILGIDGLSRSGKSTLTRALEEQMHKKNIPCFTIHIDDHIVERKHRYNTGQKEWREYYFLQWDIVGLAENLFHLVKTETQLTLPFYHEKLDLQIMREVRLPDKCVIVIEGVFLQRKDWRSFFDFVVYLECDRELRLSREAEETKKNIDKFSNRYWPAEDHYLAEEQPLRKADLIFKIG</sequence>
<comment type="caution">
    <text evidence="2">The sequence shown here is derived from an EMBL/GenBank/DDBJ whole genome shotgun (WGS) entry which is preliminary data.</text>
</comment>
<dbReference type="GO" id="GO:0005524">
    <property type="term" value="F:ATP binding"/>
    <property type="evidence" value="ECO:0007669"/>
    <property type="project" value="InterPro"/>
</dbReference>
<keyword evidence="3" id="KW-1185">Reference proteome</keyword>